<keyword evidence="4" id="KW-0106">Calcium</keyword>
<dbReference type="PANTHER" id="PTHR18905:SF13">
    <property type="entry name" value="NON-CENTROSOMAL MICROTUBULE ARRAY"/>
    <property type="match status" value="1"/>
</dbReference>
<comment type="subcellular location">
    <subcellularLocation>
        <location evidence="1">Cytoplasm</location>
        <location evidence="1">Cytoskeleton</location>
        <location evidence="1">Microtubule organizing center</location>
        <location evidence="1">Centrosome</location>
    </subcellularLocation>
</comment>
<evidence type="ECO:0000256" key="6">
    <source>
        <dbReference type="SAM" id="Coils"/>
    </source>
</evidence>
<evidence type="ECO:0000256" key="2">
    <source>
        <dbReference type="ARBA" id="ARBA00022490"/>
    </source>
</evidence>
<dbReference type="InterPro" id="IPR002048">
    <property type="entry name" value="EF_hand_dom"/>
</dbReference>
<accession>A0A154NXG0</accession>
<feature type="domain" description="EF-hand" evidence="8">
    <location>
        <begin position="168"/>
        <end position="203"/>
    </location>
</feature>
<name>A0A154NXG0_DUFNO</name>
<evidence type="ECO:0000313" key="9">
    <source>
        <dbReference type="EMBL" id="KZC04252.1"/>
    </source>
</evidence>
<keyword evidence="2" id="KW-0963">Cytoplasm</keyword>
<feature type="compositionally biased region" description="Polar residues" evidence="7">
    <location>
        <begin position="677"/>
        <end position="688"/>
    </location>
</feature>
<keyword evidence="6" id="KW-0175">Coiled coil</keyword>
<dbReference type="InterPro" id="IPR018247">
    <property type="entry name" value="EF_Hand_1_Ca_BS"/>
</dbReference>
<keyword evidence="10" id="KW-1185">Reference proteome</keyword>
<dbReference type="PROSITE" id="PS50222">
    <property type="entry name" value="EF_HAND_2"/>
    <property type="match status" value="1"/>
</dbReference>
<feature type="region of interest" description="Disordered" evidence="7">
    <location>
        <begin position="669"/>
        <end position="728"/>
    </location>
</feature>
<gene>
    <name evidence="9" type="ORF">WN55_02141</name>
</gene>
<dbReference type="PANTHER" id="PTHR18905">
    <property type="entry name" value="NINEIN"/>
    <property type="match status" value="1"/>
</dbReference>
<dbReference type="Gene3D" id="1.10.238.10">
    <property type="entry name" value="EF-hand"/>
    <property type="match status" value="1"/>
</dbReference>
<dbReference type="OrthoDB" id="5799458at2759"/>
<dbReference type="Proteomes" id="UP000076502">
    <property type="component" value="Unassembled WGS sequence"/>
</dbReference>
<evidence type="ECO:0000256" key="5">
    <source>
        <dbReference type="ARBA" id="ARBA00023212"/>
    </source>
</evidence>
<dbReference type="GO" id="GO:0034454">
    <property type="term" value="P:microtubule anchoring at centrosome"/>
    <property type="evidence" value="ECO:0007669"/>
    <property type="project" value="TreeGrafter"/>
</dbReference>
<feature type="coiled-coil region" evidence="6">
    <location>
        <begin position="313"/>
        <end position="503"/>
    </location>
</feature>
<proteinExistence type="predicted"/>
<evidence type="ECO:0000256" key="3">
    <source>
        <dbReference type="ARBA" id="ARBA00022553"/>
    </source>
</evidence>
<keyword evidence="5" id="KW-0206">Cytoskeleton</keyword>
<feature type="coiled-coil region" evidence="6">
    <location>
        <begin position="736"/>
        <end position="788"/>
    </location>
</feature>
<feature type="compositionally biased region" description="Basic and acidic residues" evidence="7">
    <location>
        <begin position="690"/>
        <end position="716"/>
    </location>
</feature>
<organism evidence="9 10">
    <name type="scientific">Dufourea novaeangliae</name>
    <name type="common">Sweat bee</name>
    <dbReference type="NCBI Taxonomy" id="178035"/>
    <lineage>
        <taxon>Eukaryota</taxon>
        <taxon>Metazoa</taxon>
        <taxon>Ecdysozoa</taxon>
        <taxon>Arthropoda</taxon>
        <taxon>Hexapoda</taxon>
        <taxon>Insecta</taxon>
        <taxon>Pterygota</taxon>
        <taxon>Neoptera</taxon>
        <taxon>Endopterygota</taxon>
        <taxon>Hymenoptera</taxon>
        <taxon>Apocrita</taxon>
        <taxon>Aculeata</taxon>
        <taxon>Apoidea</taxon>
        <taxon>Anthophila</taxon>
        <taxon>Halictidae</taxon>
        <taxon>Rophitinae</taxon>
        <taxon>Dufourea</taxon>
    </lineage>
</organism>
<evidence type="ECO:0000256" key="1">
    <source>
        <dbReference type="ARBA" id="ARBA00004300"/>
    </source>
</evidence>
<dbReference type="InterPro" id="IPR011992">
    <property type="entry name" value="EF-hand-dom_pair"/>
</dbReference>
<dbReference type="GO" id="GO:0005509">
    <property type="term" value="F:calcium ion binding"/>
    <property type="evidence" value="ECO:0007669"/>
    <property type="project" value="InterPro"/>
</dbReference>
<feature type="compositionally biased region" description="Polar residues" evidence="7">
    <location>
        <begin position="717"/>
        <end position="728"/>
    </location>
</feature>
<evidence type="ECO:0000256" key="4">
    <source>
        <dbReference type="ARBA" id="ARBA00022837"/>
    </source>
</evidence>
<protein>
    <submittedName>
        <fullName evidence="9">Blastoderm-specific protein 25D</fullName>
    </submittedName>
</protein>
<evidence type="ECO:0000259" key="8">
    <source>
        <dbReference type="PROSITE" id="PS50222"/>
    </source>
</evidence>
<reference evidence="9 10" key="1">
    <citation type="submission" date="2015-07" db="EMBL/GenBank/DDBJ databases">
        <title>The genome of Dufourea novaeangliae.</title>
        <authorList>
            <person name="Pan H."/>
            <person name="Kapheim K."/>
        </authorList>
    </citation>
    <scope>NUCLEOTIDE SEQUENCE [LARGE SCALE GENOMIC DNA]</scope>
    <source>
        <strain evidence="9">0120121106</strain>
        <tissue evidence="9">Whole body</tissue>
    </source>
</reference>
<keyword evidence="3" id="KW-0597">Phosphoprotein</keyword>
<evidence type="ECO:0000256" key="7">
    <source>
        <dbReference type="SAM" id="MobiDB-lite"/>
    </source>
</evidence>
<evidence type="ECO:0000313" key="10">
    <source>
        <dbReference type="Proteomes" id="UP000076502"/>
    </source>
</evidence>
<dbReference type="STRING" id="178035.A0A154NXG0"/>
<dbReference type="AlphaFoldDB" id="A0A154NXG0"/>
<dbReference type="GO" id="GO:0005813">
    <property type="term" value="C:centrosome"/>
    <property type="evidence" value="ECO:0007669"/>
    <property type="project" value="UniProtKB-SubCell"/>
</dbReference>
<dbReference type="EMBL" id="KQ434777">
    <property type="protein sequence ID" value="KZC04252.1"/>
    <property type="molecule type" value="Genomic_DNA"/>
</dbReference>
<sequence length="1137" mass="132345">MDEHSNDPYEQQLYAVFQSCLMKDQTELHEDNWLTLCHKLHLTEQSDELKSCIQQHKQEKQSISFQEFRTALLTLLGKTQELVTCTDKDFPTESRSNLNSSIEDRRICSSLSPNNSNSNVDILNVKTGVILDENRLKCLWEKINSCLKENVDCATMYFISNCLGIPALPKQITQCIFEKLDQNCDGLISLDEFFIIFQNRTTMEEQLTLDKNNESIKELIKLDIRKCTFDMHTPRKTSFTRNNAYLDTWKLSGLTNTSLLTDRGIRTSEVCLADLTTTLCDELKNFNDSLDHSTIRSHIMLLRDVLILYQEELHSLNLMIENINGEKEKLRTDIIEANERANTLAQEIDEQHTRQEEVLQNLRKQLEQRHIETIQDLSNQLSSERETNASTLKSKDEQLQIIQKENHEIKNKFVNILQENQVLETENENLRSQIEKLKQSNNELLNLTKVLAAEHDESQDIEVKHQQEVIYLVDRIKQLQSEAVLLRDQNDELTTELETLKVRHNPMKDIRQNNLQGDCSTRNIQLDETEDKEAFIVEEEDLRVLFKHSTPIPCNANEEENVKNCKKIDLKSFRELVTQQLKNILGNSNACTSDNCLFRNEISGIIMRLQSNSAIQTFKETDSVKSIASEMETECEERTSESLRDFVVPKHKNSLSAKRMTVMNNNDNFNVDDNFNSQDIKNISQNKVPSRRDYPPRKEEHTTVDHSKSSKEKDSSLNHGKISNDSNIKSNPDLIKNEFIEDVDFLKIRIQELEATHVTEKKQLIEQSAELERSLELLKIEYEECEDYWTAKLEEERQLFEQEQKISDEKFSELIAKMEEYEELISPVDKVKNNGRLSPIEEKFSLEQQYLDLVEEFEKWRAQTEEEKSQKDKEIEDLRELTSLKRPTMTDISVQVADDFISFSALMHSNYVPNNSFNNQPSSEATSKFTQCSDNIRKLPEEFKFNRILESSALASDFIAHVKKENTGISDCSMNQMYTQYSMADVNKFDLMQDTFKLENLKSSNCQCMRNDAESQVCCVNVNIVQSLSMKLQEQEHKKLQLQEFFKQQQYQIERVLQNIISQHQLEVTELQYLLRTTQGRLQIEFQTSAEQAERLARTDLLVKDLYIENACLSANLKRLQQHYYMLTGLNAESTSL</sequence>
<dbReference type="PROSITE" id="PS00018">
    <property type="entry name" value="EF_HAND_1"/>
    <property type="match status" value="1"/>
</dbReference>
<dbReference type="SUPFAM" id="SSF47473">
    <property type="entry name" value="EF-hand"/>
    <property type="match status" value="1"/>
</dbReference>